<dbReference type="Gene3D" id="3.20.20.70">
    <property type="entry name" value="Aldolase class I"/>
    <property type="match status" value="1"/>
</dbReference>
<dbReference type="SUPFAM" id="SSF51569">
    <property type="entry name" value="Aldolase"/>
    <property type="match status" value="1"/>
</dbReference>
<evidence type="ECO:0000256" key="3">
    <source>
        <dbReference type="ARBA" id="ARBA00011233"/>
    </source>
</evidence>
<evidence type="ECO:0000313" key="7">
    <source>
        <dbReference type="Proteomes" id="UP000628448"/>
    </source>
</evidence>
<dbReference type="InterPro" id="IPR013785">
    <property type="entry name" value="Aldolase_TIM"/>
</dbReference>
<proteinExistence type="inferred from homology"/>
<evidence type="ECO:0000256" key="5">
    <source>
        <dbReference type="ARBA" id="ARBA00023277"/>
    </source>
</evidence>
<evidence type="ECO:0000256" key="1">
    <source>
        <dbReference type="ARBA" id="ARBA00004761"/>
    </source>
</evidence>
<dbReference type="EMBL" id="JADWYR010000001">
    <property type="protein sequence ID" value="MBG9375247.1"/>
    <property type="molecule type" value="Genomic_DNA"/>
</dbReference>
<organism evidence="6 7">
    <name type="scientific">Panacibacter microcysteis</name>
    <dbReference type="NCBI Taxonomy" id="2793269"/>
    <lineage>
        <taxon>Bacteria</taxon>
        <taxon>Pseudomonadati</taxon>
        <taxon>Bacteroidota</taxon>
        <taxon>Chitinophagia</taxon>
        <taxon>Chitinophagales</taxon>
        <taxon>Chitinophagaceae</taxon>
        <taxon>Panacibacter</taxon>
    </lineage>
</organism>
<evidence type="ECO:0000256" key="2">
    <source>
        <dbReference type="ARBA" id="ARBA00006906"/>
    </source>
</evidence>
<protein>
    <submittedName>
        <fullName evidence="6">Bifunctional 4-hydroxy-2-oxoglutarate aldolase/2-dehydro-3-deoxy-phosphogluconate aldolase</fullName>
    </submittedName>
</protein>
<evidence type="ECO:0000313" key="6">
    <source>
        <dbReference type="EMBL" id="MBG9375247.1"/>
    </source>
</evidence>
<comment type="similarity">
    <text evidence="2">Belongs to the KHG/KDPG aldolase family.</text>
</comment>
<comment type="subunit">
    <text evidence="3">Homotrimer.</text>
</comment>
<dbReference type="PANTHER" id="PTHR30246">
    <property type="entry name" value="2-KETO-3-DEOXY-6-PHOSPHOGLUCONATE ALDOLASE"/>
    <property type="match status" value="1"/>
</dbReference>
<keyword evidence="5" id="KW-0119">Carbohydrate metabolism</keyword>
<dbReference type="Pfam" id="PF01081">
    <property type="entry name" value="Aldolase"/>
    <property type="match status" value="1"/>
</dbReference>
<dbReference type="GO" id="GO:0016829">
    <property type="term" value="F:lyase activity"/>
    <property type="evidence" value="ECO:0007669"/>
    <property type="project" value="UniProtKB-KW"/>
</dbReference>
<name>A0A931DYG1_9BACT</name>
<accession>A0A931DYG1</accession>
<keyword evidence="7" id="KW-1185">Reference proteome</keyword>
<dbReference type="Proteomes" id="UP000628448">
    <property type="component" value="Unassembled WGS sequence"/>
</dbReference>
<dbReference type="AlphaFoldDB" id="A0A931DYG1"/>
<reference evidence="6" key="1">
    <citation type="submission" date="2020-11" db="EMBL/GenBank/DDBJ databases">
        <title>Bacterial whole genome sequence for Panacibacter sp. DH6.</title>
        <authorList>
            <person name="Le V."/>
            <person name="Ko S."/>
            <person name="Ahn C.-Y."/>
            <person name="Oh H.-M."/>
        </authorList>
    </citation>
    <scope>NUCLEOTIDE SEQUENCE</scope>
    <source>
        <strain evidence="6">DH6</strain>
    </source>
</reference>
<dbReference type="NCBIfam" id="TIGR01182">
    <property type="entry name" value="eda"/>
    <property type="match status" value="1"/>
</dbReference>
<dbReference type="CDD" id="cd00452">
    <property type="entry name" value="KDPG_aldolase"/>
    <property type="match status" value="1"/>
</dbReference>
<gene>
    <name evidence="6" type="ORF">I5907_03325</name>
</gene>
<evidence type="ECO:0000256" key="4">
    <source>
        <dbReference type="ARBA" id="ARBA00023239"/>
    </source>
</evidence>
<comment type="pathway">
    <text evidence="1">Carbohydrate acid metabolism.</text>
</comment>
<dbReference type="InterPro" id="IPR000887">
    <property type="entry name" value="Aldlse_KDPG_KHG"/>
</dbReference>
<sequence>MSPLQQILQYKVVAILRGMPPAEIIHIANALHNGGIRLLEVTLNSENALAVIEKLAHLFKGKLLIGAGTVLNAADANNAIDAGAEFLISPNLDVNVIAAAKRVNIVSIPGAFTPTEILSAHNSGADIVKIFPCLNASYVKNILAPLNHVRVMPTGGIDASNIHTFAATGAVAFGIGSALVDNSAKVTQHYLHQLTIKAQQLTMALHNAAHE</sequence>
<dbReference type="RefSeq" id="WP_196989305.1">
    <property type="nucleotide sequence ID" value="NZ_JADWYR010000001.1"/>
</dbReference>
<dbReference type="PANTHER" id="PTHR30246:SF1">
    <property type="entry name" value="2-DEHYDRO-3-DEOXY-6-PHOSPHOGALACTONATE ALDOLASE-RELATED"/>
    <property type="match status" value="1"/>
</dbReference>
<keyword evidence="4" id="KW-0456">Lyase</keyword>
<comment type="caution">
    <text evidence="6">The sequence shown here is derived from an EMBL/GenBank/DDBJ whole genome shotgun (WGS) entry which is preliminary data.</text>
</comment>